<evidence type="ECO:0000256" key="1">
    <source>
        <dbReference type="PROSITE-ProRule" id="PRU00047"/>
    </source>
</evidence>
<sequence>MKTFGEVLSNERLVQKVLISLSKVYDPICLVIENTKSLETIELQEVIAILKSQEQRFEMQNVDSAEKVFASFSVNTKNQNKNSTQTDPAKSQKHWQSKNKPWDSKPKQQQTDAAQNSNGSQFMHQEGVKPQCKVCSKFHFGECRYKGQTKCYKCERFGHWARECTTNKGVQKANNASKMEVGGNLFFASSAILEKSANEEWYVDSGCNNHMTGNKKLQIDINTNVAGKVQMPTGELVSIIGMGTLVLNTSIGTKYIREVMYLPGLKENLLSVGQMDEHGYHLAFGSSMCSIFYDSSLENLTMKVAMRKNRCYPLSLSSNDFIALRAGVSHST</sequence>
<dbReference type="InterPro" id="IPR036875">
    <property type="entry name" value="Znf_CCHC_sf"/>
</dbReference>
<organism evidence="4 5">
    <name type="scientific">Prunus mume</name>
    <name type="common">Japanese apricot</name>
    <name type="synonym">Armeniaca mume</name>
    <dbReference type="NCBI Taxonomy" id="102107"/>
    <lineage>
        <taxon>Eukaryota</taxon>
        <taxon>Viridiplantae</taxon>
        <taxon>Streptophyta</taxon>
        <taxon>Embryophyta</taxon>
        <taxon>Tracheophyta</taxon>
        <taxon>Spermatophyta</taxon>
        <taxon>Magnoliopsida</taxon>
        <taxon>eudicotyledons</taxon>
        <taxon>Gunneridae</taxon>
        <taxon>Pentapetalae</taxon>
        <taxon>rosids</taxon>
        <taxon>fabids</taxon>
        <taxon>Rosales</taxon>
        <taxon>Rosaceae</taxon>
        <taxon>Amygdaloideae</taxon>
        <taxon>Amygdaleae</taxon>
        <taxon>Prunus</taxon>
    </lineage>
</organism>
<dbReference type="GeneID" id="107880714"/>
<reference evidence="4" key="1">
    <citation type="journal article" date="2012" name="Nat. Commun.">
        <title>The genome of Prunus mume.</title>
        <authorList>
            <person name="Zhang Q."/>
            <person name="Chen W."/>
            <person name="Sun L."/>
            <person name="Zhao F."/>
            <person name="Huang B."/>
            <person name="Yang W."/>
            <person name="Tao Y."/>
            <person name="Wang J."/>
            <person name="Yuan Z."/>
            <person name="Fan G."/>
            <person name="Xing Z."/>
            <person name="Han C."/>
            <person name="Pan H."/>
            <person name="Zhong X."/>
            <person name="Shi W."/>
            <person name="Liang X."/>
            <person name="Du D."/>
            <person name="Sun F."/>
            <person name="Xu Z."/>
            <person name="Hao R."/>
            <person name="Lv T."/>
            <person name="Lv Y."/>
            <person name="Zheng Z."/>
            <person name="Sun M."/>
            <person name="Luo L."/>
            <person name="Cai M."/>
            <person name="Gao Y."/>
            <person name="Wang J."/>
            <person name="Yin Y."/>
            <person name="Xu X."/>
            <person name="Cheng T."/>
            <person name="Wang J."/>
        </authorList>
    </citation>
    <scope>NUCLEOTIDE SEQUENCE [LARGE SCALE GENOMIC DNA]</scope>
</reference>
<feature type="domain" description="CCHC-type" evidence="3">
    <location>
        <begin position="150"/>
        <end position="164"/>
    </location>
</feature>
<feature type="compositionally biased region" description="Low complexity" evidence="2">
    <location>
        <begin position="76"/>
        <end position="86"/>
    </location>
</feature>
<proteinExistence type="predicted"/>
<dbReference type="Gene3D" id="4.10.60.10">
    <property type="entry name" value="Zinc finger, CCHC-type"/>
    <property type="match status" value="1"/>
</dbReference>
<feature type="compositionally biased region" description="Polar residues" evidence="2">
    <location>
        <begin position="107"/>
        <end position="118"/>
    </location>
</feature>
<evidence type="ECO:0000259" key="3">
    <source>
        <dbReference type="PROSITE" id="PS50158"/>
    </source>
</evidence>
<evidence type="ECO:0000256" key="2">
    <source>
        <dbReference type="SAM" id="MobiDB-lite"/>
    </source>
</evidence>
<dbReference type="RefSeq" id="XP_016648293.1">
    <property type="nucleotide sequence ID" value="XM_016792807.1"/>
</dbReference>
<reference evidence="5" key="2">
    <citation type="submission" date="2025-08" db="UniProtKB">
        <authorList>
            <consortium name="RefSeq"/>
        </authorList>
    </citation>
    <scope>IDENTIFICATION</scope>
</reference>
<evidence type="ECO:0000313" key="4">
    <source>
        <dbReference type="Proteomes" id="UP000694861"/>
    </source>
</evidence>
<evidence type="ECO:0000313" key="5">
    <source>
        <dbReference type="RefSeq" id="XP_016648293.1"/>
    </source>
</evidence>
<dbReference type="Proteomes" id="UP000694861">
    <property type="component" value="Linkage group LG3"/>
</dbReference>
<gene>
    <name evidence="5" type="primary">LOC107880714</name>
</gene>
<dbReference type="Pfam" id="PF00098">
    <property type="entry name" value="zf-CCHC"/>
    <property type="match status" value="1"/>
</dbReference>
<dbReference type="InterPro" id="IPR001878">
    <property type="entry name" value="Znf_CCHC"/>
</dbReference>
<dbReference type="SUPFAM" id="SSF57756">
    <property type="entry name" value="Retrovirus zinc finger-like domains"/>
    <property type="match status" value="1"/>
</dbReference>
<keyword evidence="4" id="KW-1185">Reference proteome</keyword>
<keyword evidence="1" id="KW-0863">Zinc-finger</keyword>
<protein>
    <submittedName>
        <fullName evidence="5">Uncharacterized protein LOC107880714</fullName>
    </submittedName>
</protein>
<keyword evidence="1" id="KW-0862">Zinc</keyword>
<accession>A0ABM1LLL6</accession>
<keyword evidence="1" id="KW-0479">Metal-binding</keyword>
<dbReference type="PROSITE" id="PS50158">
    <property type="entry name" value="ZF_CCHC"/>
    <property type="match status" value="1"/>
</dbReference>
<feature type="region of interest" description="Disordered" evidence="2">
    <location>
        <begin position="76"/>
        <end position="118"/>
    </location>
</feature>
<dbReference type="Pfam" id="PF22936">
    <property type="entry name" value="Pol_BBD"/>
    <property type="match status" value="1"/>
</dbReference>
<dbReference type="InterPro" id="IPR054722">
    <property type="entry name" value="PolX-like_BBD"/>
</dbReference>
<dbReference type="SMART" id="SM00343">
    <property type="entry name" value="ZnF_C2HC"/>
    <property type="match status" value="1"/>
</dbReference>
<name>A0ABM1LLL6_PRUMU</name>